<evidence type="ECO:0000256" key="6">
    <source>
        <dbReference type="ARBA" id="ARBA00022605"/>
    </source>
</evidence>
<dbReference type="Proteomes" id="UP000185490">
    <property type="component" value="Chromosome"/>
</dbReference>
<dbReference type="InterPro" id="IPR020624">
    <property type="entry name" value="Schiff_base-form_aldolases_CS"/>
</dbReference>
<evidence type="ECO:0000256" key="3">
    <source>
        <dbReference type="ARBA" id="ARBA00007592"/>
    </source>
</evidence>
<dbReference type="Pfam" id="PF00701">
    <property type="entry name" value="DHDPS"/>
    <property type="match status" value="1"/>
</dbReference>
<dbReference type="SMART" id="SM01130">
    <property type="entry name" value="DHDPS"/>
    <property type="match status" value="1"/>
</dbReference>
<keyword evidence="10 12" id="KW-0704">Schiff base</keyword>
<dbReference type="PROSITE" id="PS00665">
    <property type="entry name" value="DHDPS_1"/>
    <property type="match status" value="1"/>
</dbReference>
<dbReference type="EC" id="4.3.3.7" evidence="4 12"/>
<feature type="site" description="Part of a proton relay during catalysis" evidence="12">
    <location>
        <position position="103"/>
    </location>
</feature>
<keyword evidence="15" id="KW-1185">Reference proteome</keyword>
<dbReference type="PIRSF" id="PIRSF001365">
    <property type="entry name" value="DHDPS"/>
    <property type="match status" value="1"/>
</dbReference>
<dbReference type="PRINTS" id="PR00146">
    <property type="entry name" value="DHPICSNTHASE"/>
</dbReference>
<feature type="binding site" evidence="12">
    <location>
        <position position="42"/>
    </location>
    <ligand>
        <name>pyruvate</name>
        <dbReference type="ChEBI" id="CHEBI:15361"/>
    </ligand>
</feature>
<keyword evidence="6 12" id="KW-0028">Amino-acid biosynthesis</keyword>
<evidence type="ECO:0000313" key="14">
    <source>
        <dbReference type="EMBL" id="APT74732.1"/>
    </source>
</evidence>
<evidence type="ECO:0000256" key="4">
    <source>
        <dbReference type="ARBA" id="ARBA00012086"/>
    </source>
</evidence>
<dbReference type="SUPFAM" id="SSF51569">
    <property type="entry name" value="Aldolase"/>
    <property type="match status" value="1"/>
</dbReference>
<evidence type="ECO:0000256" key="12">
    <source>
        <dbReference type="HAMAP-Rule" id="MF_00418"/>
    </source>
</evidence>
<organism evidence="14 15">
    <name type="scientific">Thermosipho melanesiensis</name>
    <dbReference type="NCBI Taxonomy" id="46541"/>
    <lineage>
        <taxon>Bacteria</taxon>
        <taxon>Thermotogati</taxon>
        <taxon>Thermotogota</taxon>
        <taxon>Thermotogae</taxon>
        <taxon>Thermotogales</taxon>
        <taxon>Fervidobacteriaceae</taxon>
        <taxon>Thermosipho</taxon>
    </lineage>
</organism>
<dbReference type="CDD" id="cd00950">
    <property type="entry name" value="DHDPS"/>
    <property type="match status" value="1"/>
</dbReference>
<evidence type="ECO:0000256" key="10">
    <source>
        <dbReference type="ARBA" id="ARBA00023270"/>
    </source>
</evidence>
<feature type="site" description="Part of a proton relay during catalysis" evidence="12">
    <location>
        <position position="41"/>
    </location>
</feature>
<evidence type="ECO:0000313" key="15">
    <source>
        <dbReference type="Proteomes" id="UP000185490"/>
    </source>
</evidence>
<keyword evidence="5 12" id="KW-0963">Cytoplasm</keyword>
<dbReference type="EMBL" id="CP007389">
    <property type="protein sequence ID" value="APT74732.1"/>
    <property type="molecule type" value="Genomic_DNA"/>
</dbReference>
<accession>A0ABM6GGK5</accession>
<dbReference type="InterPro" id="IPR020625">
    <property type="entry name" value="Schiff_base-form_aldolases_AS"/>
</dbReference>
<evidence type="ECO:0000256" key="5">
    <source>
        <dbReference type="ARBA" id="ARBA00022490"/>
    </source>
</evidence>
<proteinExistence type="inferred from homology"/>
<dbReference type="NCBIfam" id="TIGR00674">
    <property type="entry name" value="dapA"/>
    <property type="match status" value="1"/>
</dbReference>
<feature type="binding site" evidence="12">
    <location>
        <position position="200"/>
    </location>
    <ligand>
        <name>pyruvate</name>
        <dbReference type="ChEBI" id="CHEBI:15361"/>
    </ligand>
</feature>
<keyword evidence="8 12" id="KW-0457">Lysine biosynthesis</keyword>
<comment type="pathway">
    <text evidence="2 12">Amino-acid biosynthesis; L-lysine biosynthesis via DAP pathway; (S)-tetrahydrodipicolinate from L-aspartate: step 3/4.</text>
</comment>
<feature type="active site" description="Schiff-base intermediate with substrate" evidence="12">
    <location>
        <position position="158"/>
    </location>
</feature>
<reference evidence="14 15" key="1">
    <citation type="submission" date="2014-02" db="EMBL/GenBank/DDBJ databases">
        <title>Diversity of Thermotogales isolates from hydrothermal vents.</title>
        <authorList>
            <person name="Haverkamp T.H.A."/>
            <person name="Lossouarn J."/>
            <person name="Geslin C."/>
            <person name="Nesbo C.L."/>
        </authorList>
    </citation>
    <scope>NUCLEOTIDE SEQUENCE [LARGE SCALE GENOMIC DNA]</scope>
    <source>
        <strain evidence="14 15">431</strain>
    </source>
</reference>
<dbReference type="PANTHER" id="PTHR12128">
    <property type="entry name" value="DIHYDRODIPICOLINATE SYNTHASE"/>
    <property type="match status" value="1"/>
</dbReference>
<protein>
    <recommendedName>
        <fullName evidence="4 12">4-hydroxy-tetrahydrodipicolinate synthase</fullName>
        <shortName evidence="12">HTPA synthase</shortName>
        <ecNumber evidence="4 12">4.3.3.7</ecNumber>
    </recommendedName>
</protein>
<dbReference type="InterPro" id="IPR002220">
    <property type="entry name" value="DapA-like"/>
</dbReference>
<evidence type="ECO:0000256" key="13">
    <source>
        <dbReference type="PIRNR" id="PIRNR001365"/>
    </source>
</evidence>
<dbReference type="PROSITE" id="PS00666">
    <property type="entry name" value="DHDPS_2"/>
    <property type="match status" value="1"/>
</dbReference>
<comment type="subunit">
    <text evidence="12">Homotetramer; dimer of dimers.</text>
</comment>
<evidence type="ECO:0000256" key="1">
    <source>
        <dbReference type="ARBA" id="ARBA00003294"/>
    </source>
</evidence>
<dbReference type="Gene3D" id="3.20.20.70">
    <property type="entry name" value="Aldolase class I"/>
    <property type="match status" value="1"/>
</dbReference>
<sequence>MFSGIGTAIITPFKNGEIDYHALKNFLETQRMVDAIILLGTTGEAPNISIEERDKLIPFVREYFPDKPLIVGVGTNSSHHTMELVKNAEKNKADALLVVTPYYNKPTQIGLYHYYKYISEHTDLEIIIYNVPGRTGVNIAPETVYKLASDCKNITALKEANSSFDQINKVLHLKPETFKVFSGNDDISFQFLASGGNGVISVASNVIPNQMVEMYKNIISGNISNARKIFYTYYPLFKALFIETNPIPVKQALNIMGLIENELRLPLYPANKETKNILEKILKECKII</sequence>
<comment type="similarity">
    <text evidence="3 12 13">Belongs to the DapA family.</text>
</comment>
<dbReference type="InterPro" id="IPR013785">
    <property type="entry name" value="Aldolase_TIM"/>
</dbReference>
<comment type="function">
    <text evidence="1 12">Catalyzes the condensation of (S)-aspartate-beta-semialdehyde [(S)-ASA] and pyruvate to 4-hydroxy-tetrahydrodipicolinate (HTPA).</text>
</comment>
<evidence type="ECO:0000256" key="8">
    <source>
        <dbReference type="ARBA" id="ARBA00023154"/>
    </source>
</evidence>
<name>A0ABM6GGK5_9BACT</name>
<dbReference type="InterPro" id="IPR005263">
    <property type="entry name" value="DapA"/>
</dbReference>
<evidence type="ECO:0000256" key="2">
    <source>
        <dbReference type="ARBA" id="ARBA00005120"/>
    </source>
</evidence>
<dbReference type="RefSeq" id="WP_012058067.1">
    <property type="nucleotide sequence ID" value="NZ_CP007389.1"/>
</dbReference>
<dbReference type="PANTHER" id="PTHR12128:SF66">
    <property type="entry name" value="4-HYDROXY-2-OXOGLUTARATE ALDOLASE, MITOCHONDRIAL"/>
    <property type="match status" value="1"/>
</dbReference>
<comment type="caution">
    <text evidence="12">Was originally thought to be a dihydrodipicolinate synthase (DHDPS), catalyzing the condensation of (S)-aspartate-beta-semialdehyde [(S)-ASA] and pyruvate to dihydrodipicolinate (DHDP). However, it was shown in E.coli that the product of the enzymatic reaction is not dihydrodipicolinate but in fact (4S)-4-hydroxy-2,3,4,5-tetrahydro-(2S)-dipicolinic acid (HTPA), and that the consecutive dehydration reaction leading to DHDP is not spontaneous but catalyzed by DapB.</text>
</comment>
<dbReference type="HAMAP" id="MF_00418">
    <property type="entry name" value="DapA"/>
    <property type="match status" value="1"/>
</dbReference>
<evidence type="ECO:0000256" key="7">
    <source>
        <dbReference type="ARBA" id="ARBA00022915"/>
    </source>
</evidence>
<keyword evidence="7 12" id="KW-0220">Diaminopimelate biosynthesis</keyword>
<comment type="subcellular location">
    <subcellularLocation>
        <location evidence="12">Cytoplasm</location>
    </subcellularLocation>
</comment>
<evidence type="ECO:0000256" key="9">
    <source>
        <dbReference type="ARBA" id="ARBA00023239"/>
    </source>
</evidence>
<evidence type="ECO:0000256" key="11">
    <source>
        <dbReference type="ARBA" id="ARBA00047836"/>
    </source>
</evidence>
<comment type="catalytic activity">
    <reaction evidence="11 12">
        <text>L-aspartate 4-semialdehyde + pyruvate = (2S,4S)-4-hydroxy-2,3,4,5-tetrahydrodipicolinate + H2O + H(+)</text>
        <dbReference type="Rhea" id="RHEA:34171"/>
        <dbReference type="ChEBI" id="CHEBI:15361"/>
        <dbReference type="ChEBI" id="CHEBI:15377"/>
        <dbReference type="ChEBI" id="CHEBI:15378"/>
        <dbReference type="ChEBI" id="CHEBI:67139"/>
        <dbReference type="ChEBI" id="CHEBI:537519"/>
        <dbReference type="EC" id="4.3.3.7"/>
    </reaction>
</comment>
<keyword evidence="9 12" id="KW-0456">Lyase</keyword>
<gene>
    <name evidence="12" type="primary">dapA</name>
    <name evidence="14" type="ORF">BW47_09855</name>
</gene>
<feature type="active site" description="Proton donor/acceptor" evidence="12">
    <location>
        <position position="129"/>
    </location>
</feature>